<dbReference type="InterPro" id="IPR022770">
    <property type="entry name" value="IucA/IucC-like_C"/>
</dbReference>
<evidence type="ECO:0000256" key="2">
    <source>
        <dbReference type="ARBA" id="ARBA00007832"/>
    </source>
</evidence>
<evidence type="ECO:0000259" key="3">
    <source>
        <dbReference type="Pfam" id="PF04183"/>
    </source>
</evidence>
<sequence>MSTLSGTGTARSAATEHLTPERWAAANRHLIRKALSEFSHERILRPEPVGTPASGAPAGEPGFGTYRLLSDDGGAEYRFDARILALDHWSIPAGSIRRVALGRETVLDALVFITEFSATLGINEQILPVYLEEISSTLASHAFKNHPGAPSSELLARGVTSGVDPAADFQTVEQSMTEGHPCFVANNGRLGFGSDDYLSYAPEAGAPVQLEWIAVRRDRAVFTSLPGLGYREHLTSELGAAVVAGFDARLAQQGADPAAYLYMPVHPWQWAKKLTVTFAAEIAQGHLIHLGSGNDVYQAQQSIRTFFNRANTDRCYVKTALSVVNMGFMRGLSPEYMLATPAINDWLDGLIRSDATLQAAGFGILRESAAIGYTNRYFEVGAPKGSPYRKMLSALWRESPLPRLGADEQLATMASLLHTDGAGRPLVSALVEQSGLSASAWLEQYLRAYLVPLLHCFHAYDLAYMPHGENLIMVLKDGAVQRMIMKDIAEEIVVMGDRVPLPEECARVRVQIPQDEKVLSIFTDVFDCFFRFLAALLEEDGRLSEADFWATVAAVVLEYQDAHPELADQFAAHDLFAEDFPLSCLNRLQLRNNQQMLDLSDPSGGLQFSGRLDNPLALFRR</sequence>
<dbReference type="GO" id="GO:0016881">
    <property type="term" value="F:acid-amino acid ligase activity"/>
    <property type="evidence" value="ECO:0007669"/>
    <property type="project" value="UniProtKB-ARBA"/>
</dbReference>
<dbReference type="AlphaFoldDB" id="A0A975XMH2"/>
<dbReference type="PANTHER" id="PTHR34384:SF6">
    <property type="entry name" value="STAPHYLOFERRIN B SYNTHASE"/>
    <property type="match status" value="1"/>
</dbReference>
<keyword evidence="6" id="KW-1185">Reference proteome</keyword>
<feature type="domain" description="Aerobactin siderophore biosynthesis IucA/IucC N-terminal" evidence="3">
    <location>
        <begin position="168"/>
        <end position="418"/>
    </location>
</feature>
<dbReference type="Gene3D" id="1.10.510.40">
    <property type="match status" value="1"/>
</dbReference>
<dbReference type="Pfam" id="PF06276">
    <property type="entry name" value="FhuF"/>
    <property type="match status" value="1"/>
</dbReference>
<comment type="similarity">
    <text evidence="2">Belongs to the IucA/IucC family.</text>
</comment>
<organism evidence="5 6">
    <name type="scientific">Arthrobacter sunyaminii</name>
    <dbReference type="NCBI Taxonomy" id="2816859"/>
    <lineage>
        <taxon>Bacteria</taxon>
        <taxon>Bacillati</taxon>
        <taxon>Actinomycetota</taxon>
        <taxon>Actinomycetes</taxon>
        <taxon>Micrococcales</taxon>
        <taxon>Micrococcaceae</taxon>
        <taxon>Arthrobacter</taxon>
    </lineage>
</organism>
<protein>
    <submittedName>
        <fullName evidence="5">IucA/IucC family siderophore biosynthesis protein</fullName>
    </submittedName>
</protein>
<proteinExistence type="inferred from homology"/>
<evidence type="ECO:0000313" key="6">
    <source>
        <dbReference type="Proteomes" id="UP000680588"/>
    </source>
</evidence>
<comment type="pathway">
    <text evidence="1">Siderophore biosynthesis.</text>
</comment>
<dbReference type="KEGG" id="asun:KG104_01535"/>
<dbReference type="PANTHER" id="PTHR34384">
    <property type="entry name" value="L-2,3-DIAMINOPROPANOATE--CITRATE LIGASE"/>
    <property type="match status" value="1"/>
</dbReference>
<dbReference type="Pfam" id="PF04183">
    <property type="entry name" value="IucA_IucC"/>
    <property type="match status" value="1"/>
</dbReference>
<dbReference type="InterPro" id="IPR007310">
    <property type="entry name" value="Aerobactin_biosyn_IucA/IucC_N"/>
</dbReference>
<accession>A0A975XMH2</accession>
<evidence type="ECO:0000259" key="4">
    <source>
        <dbReference type="Pfam" id="PF06276"/>
    </source>
</evidence>
<feature type="domain" description="Aerobactin siderophore biosynthesis IucA/IucC-like C-terminal" evidence="4">
    <location>
        <begin position="439"/>
        <end position="597"/>
    </location>
</feature>
<dbReference type="Gene3D" id="3.30.310.280">
    <property type="match status" value="1"/>
</dbReference>
<evidence type="ECO:0000313" key="5">
    <source>
        <dbReference type="EMBL" id="QWQ37807.1"/>
    </source>
</evidence>
<dbReference type="EMBL" id="CP076456">
    <property type="protein sequence ID" value="QWQ37807.1"/>
    <property type="molecule type" value="Genomic_DNA"/>
</dbReference>
<name>A0A975XMH2_9MICC</name>
<dbReference type="Proteomes" id="UP000680588">
    <property type="component" value="Chromosome"/>
</dbReference>
<reference evidence="5" key="1">
    <citation type="submission" date="2021-06" db="EMBL/GenBank/DDBJ databases">
        <title>Novel species in genus Arthrobacter.</title>
        <authorList>
            <person name="Zhang G."/>
        </authorList>
    </citation>
    <scope>NUCLEOTIDE SEQUENCE</scope>
    <source>
        <strain evidence="5">Zg-ZUI122</strain>
    </source>
</reference>
<dbReference type="GO" id="GO:0019290">
    <property type="term" value="P:siderophore biosynthetic process"/>
    <property type="evidence" value="ECO:0007669"/>
    <property type="project" value="InterPro"/>
</dbReference>
<gene>
    <name evidence="5" type="ORF">KG104_01535</name>
</gene>
<dbReference type="Gene3D" id="6.10.250.3370">
    <property type="match status" value="1"/>
</dbReference>
<evidence type="ECO:0000256" key="1">
    <source>
        <dbReference type="ARBA" id="ARBA00004924"/>
    </source>
</evidence>
<dbReference type="InterPro" id="IPR037455">
    <property type="entry name" value="LucA/IucC-like"/>
</dbReference>